<gene>
    <name evidence="11" type="primary">nadD</name>
    <name evidence="13" type="ORF">SAMN04488108_1443</name>
</gene>
<dbReference type="GO" id="GO:0005524">
    <property type="term" value="F:ATP binding"/>
    <property type="evidence" value="ECO:0007669"/>
    <property type="project" value="UniProtKB-KW"/>
</dbReference>
<evidence type="ECO:0000256" key="8">
    <source>
        <dbReference type="ARBA" id="ARBA00022840"/>
    </source>
</evidence>
<protein>
    <recommendedName>
        <fullName evidence="11">Probable nicotinate-nucleotide adenylyltransferase</fullName>
        <ecNumber evidence="11">2.7.7.18</ecNumber>
    </recommendedName>
    <alternativeName>
        <fullName evidence="11">Deamido-NAD(+) diphosphorylase</fullName>
    </alternativeName>
    <alternativeName>
        <fullName evidence="11">Deamido-NAD(+) pyrophosphorylase</fullName>
    </alternativeName>
    <alternativeName>
        <fullName evidence="11">Nicotinate mononucleotide adenylyltransferase</fullName>
        <shortName evidence="11">NaMN adenylyltransferase</shortName>
    </alternativeName>
</protein>
<dbReference type="STRING" id="1073327.SAMN04488108_1443"/>
<dbReference type="InterPro" id="IPR005248">
    <property type="entry name" value="NadD/NMNAT"/>
</dbReference>
<comment type="function">
    <text evidence="1 11">Catalyzes the reversible adenylation of nicotinate mononucleotide (NaMN) to nicotinic acid adenine dinucleotide (NaAD).</text>
</comment>
<evidence type="ECO:0000256" key="1">
    <source>
        <dbReference type="ARBA" id="ARBA00002324"/>
    </source>
</evidence>
<dbReference type="NCBIfam" id="TIGR00125">
    <property type="entry name" value="cyt_tran_rel"/>
    <property type="match status" value="1"/>
</dbReference>
<evidence type="ECO:0000256" key="3">
    <source>
        <dbReference type="ARBA" id="ARBA00009014"/>
    </source>
</evidence>
<keyword evidence="7 11" id="KW-0547">Nucleotide-binding</keyword>
<comment type="pathway">
    <text evidence="2 11">Cofactor biosynthesis; NAD(+) biosynthesis; deamido-NAD(+) from nicotinate D-ribonucleotide: step 1/1.</text>
</comment>
<dbReference type="OrthoDB" id="5295945at2"/>
<comment type="similarity">
    <text evidence="3 11">Belongs to the NadD family.</text>
</comment>
<dbReference type="InterPro" id="IPR014729">
    <property type="entry name" value="Rossmann-like_a/b/a_fold"/>
</dbReference>
<keyword evidence="6 11" id="KW-0548">Nucleotidyltransferase</keyword>
<accession>A0A1M7Z9W3</accession>
<keyword evidence="9 11" id="KW-0520">NAD</keyword>
<dbReference type="GO" id="GO:0009435">
    <property type="term" value="P:NAD+ biosynthetic process"/>
    <property type="evidence" value="ECO:0007669"/>
    <property type="project" value="UniProtKB-UniRule"/>
</dbReference>
<feature type="domain" description="Cytidyltransferase-like" evidence="12">
    <location>
        <begin position="5"/>
        <end position="161"/>
    </location>
</feature>
<evidence type="ECO:0000256" key="7">
    <source>
        <dbReference type="ARBA" id="ARBA00022741"/>
    </source>
</evidence>
<keyword evidence="14" id="KW-1185">Reference proteome</keyword>
<organism evidence="13 14">
    <name type="scientific">Algoriphagus zhangzhouensis</name>
    <dbReference type="NCBI Taxonomy" id="1073327"/>
    <lineage>
        <taxon>Bacteria</taxon>
        <taxon>Pseudomonadati</taxon>
        <taxon>Bacteroidota</taxon>
        <taxon>Cytophagia</taxon>
        <taxon>Cytophagales</taxon>
        <taxon>Cyclobacteriaceae</taxon>
        <taxon>Algoriphagus</taxon>
    </lineage>
</organism>
<dbReference type="Gene3D" id="3.40.50.620">
    <property type="entry name" value="HUPs"/>
    <property type="match status" value="1"/>
</dbReference>
<reference evidence="14" key="1">
    <citation type="submission" date="2016-12" db="EMBL/GenBank/DDBJ databases">
        <authorList>
            <person name="Varghese N."/>
            <person name="Submissions S."/>
        </authorList>
    </citation>
    <scope>NUCLEOTIDE SEQUENCE [LARGE SCALE GENOMIC DNA]</scope>
    <source>
        <strain evidence="14">DSM 25035</strain>
    </source>
</reference>
<dbReference type="NCBIfam" id="NF000840">
    <property type="entry name" value="PRK00071.1-3"/>
    <property type="match status" value="1"/>
</dbReference>
<dbReference type="InterPro" id="IPR004821">
    <property type="entry name" value="Cyt_trans-like"/>
</dbReference>
<comment type="catalytic activity">
    <reaction evidence="10 11">
        <text>nicotinate beta-D-ribonucleotide + ATP + H(+) = deamido-NAD(+) + diphosphate</text>
        <dbReference type="Rhea" id="RHEA:22860"/>
        <dbReference type="ChEBI" id="CHEBI:15378"/>
        <dbReference type="ChEBI" id="CHEBI:30616"/>
        <dbReference type="ChEBI" id="CHEBI:33019"/>
        <dbReference type="ChEBI" id="CHEBI:57502"/>
        <dbReference type="ChEBI" id="CHEBI:58437"/>
        <dbReference type="EC" id="2.7.7.18"/>
    </reaction>
</comment>
<dbReference type="SUPFAM" id="SSF52374">
    <property type="entry name" value="Nucleotidylyl transferase"/>
    <property type="match status" value="1"/>
</dbReference>
<dbReference type="EMBL" id="FRXN01000002">
    <property type="protein sequence ID" value="SHO61592.1"/>
    <property type="molecule type" value="Genomic_DNA"/>
</dbReference>
<dbReference type="Pfam" id="PF01467">
    <property type="entry name" value="CTP_transf_like"/>
    <property type="match status" value="1"/>
</dbReference>
<dbReference type="HAMAP" id="MF_00244">
    <property type="entry name" value="NaMN_adenylyltr"/>
    <property type="match status" value="1"/>
</dbReference>
<evidence type="ECO:0000256" key="9">
    <source>
        <dbReference type="ARBA" id="ARBA00023027"/>
    </source>
</evidence>
<evidence type="ECO:0000256" key="10">
    <source>
        <dbReference type="ARBA" id="ARBA00048721"/>
    </source>
</evidence>
<dbReference type="PANTHER" id="PTHR39321">
    <property type="entry name" value="NICOTINATE-NUCLEOTIDE ADENYLYLTRANSFERASE-RELATED"/>
    <property type="match status" value="1"/>
</dbReference>
<dbReference type="PANTHER" id="PTHR39321:SF3">
    <property type="entry name" value="PHOSPHOPANTETHEINE ADENYLYLTRANSFERASE"/>
    <property type="match status" value="1"/>
</dbReference>
<dbReference type="UniPathway" id="UPA00253">
    <property type="reaction ID" value="UER00332"/>
</dbReference>
<evidence type="ECO:0000256" key="6">
    <source>
        <dbReference type="ARBA" id="ARBA00022695"/>
    </source>
</evidence>
<sequence>MKVGLFFGSFNPIHIGHLIIANTIYDRSELDEVWFVVSPQNPLKKRKSLIHEFDRLKMVELAIGDNFHFRASDVEFHMPRPSYTIDTLTYLSEQYPNHQFSIFLGSDNLNQFKKWKNYEQILEHYQIYVYPRPGEKLTFDHSAFQEVDAPLLDISATFIRESIQNDQSVKYLLPEKVEEYIRDRKLYL</sequence>
<evidence type="ECO:0000313" key="13">
    <source>
        <dbReference type="EMBL" id="SHO61592.1"/>
    </source>
</evidence>
<evidence type="ECO:0000256" key="5">
    <source>
        <dbReference type="ARBA" id="ARBA00022679"/>
    </source>
</evidence>
<dbReference type="GO" id="GO:0004515">
    <property type="term" value="F:nicotinate-nucleotide adenylyltransferase activity"/>
    <property type="evidence" value="ECO:0007669"/>
    <property type="project" value="UniProtKB-UniRule"/>
</dbReference>
<keyword evidence="8 11" id="KW-0067">ATP-binding</keyword>
<evidence type="ECO:0000256" key="4">
    <source>
        <dbReference type="ARBA" id="ARBA00022642"/>
    </source>
</evidence>
<dbReference type="Proteomes" id="UP000184609">
    <property type="component" value="Unassembled WGS sequence"/>
</dbReference>
<dbReference type="RefSeq" id="WP_073571109.1">
    <property type="nucleotide sequence ID" value="NZ_FRXN01000002.1"/>
</dbReference>
<dbReference type="EC" id="2.7.7.18" evidence="11"/>
<proteinExistence type="inferred from homology"/>
<evidence type="ECO:0000313" key="14">
    <source>
        <dbReference type="Proteomes" id="UP000184609"/>
    </source>
</evidence>
<name>A0A1M7Z9W3_9BACT</name>
<keyword evidence="5 11" id="KW-0808">Transferase</keyword>
<dbReference type="AlphaFoldDB" id="A0A1M7Z9W3"/>
<dbReference type="NCBIfam" id="TIGR00482">
    <property type="entry name" value="nicotinate (nicotinamide) nucleotide adenylyltransferase"/>
    <property type="match status" value="1"/>
</dbReference>
<evidence type="ECO:0000259" key="12">
    <source>
        <dbReference type="Pfam" id="PF01467"/>
    </source>
</evidence>
<dbReference type="CDD" id="cd02165">
    <property type="entry name" value="NMNAT"/>
    <property type="match status" value="1"/>
</dbReference>
<keyword evidence="4 11" id="KW-0662">Pyridine nucleotide biosynthesis</keyword>
<evidence type="ECO:0000256" key="11">
    <source>
        <dbReference type="HAMAP-Rule" id="MF_00244"/>
    </source>
</evidence>
<evidence type="ECO:0000256" key="2">
    <source>
        <dbReference type="ARBA" id="ARBA00005019"/>
    </source>
</evidence>